<sequence>MPSGTWILVLESYPKGRYSADDARAKERGVPGPTTVVDSSLTPGLRPGYWAVVSDEWFSTKPEANRACGVFGRSASGACYARLVG</sequence>
<evidence type="ECO:0000313" key="2">
    <source>
        <dbReference type="Proteomes" id="UP000004367"/>
    </source>
</evidence>
<evidence type="ECO:0000313" key="1">
    <source>
        <dbReference type="EMBL" id="GAB47120.1"/>
    </source>
</evidence>
<gene>
    <name evidence="1" type="ORF">MOPEL_003_01460</name>
</gene>
<protein>
    <submittedName>
        <fullName evidence="1">Uncharacterized protein</fullName>
    </submittedName>
</protein>
<dbReference type="Proteomes" id="UP000004367">
    <property type="component" value="Unassembled WGS sequence"/>
</dbReference>
<dbReference type="AlphaFoldDB" id="H5UN12"/>
<keyword evidence="2" id="KW-1185">Reference proteome</keyword>
<dbReference type="eggNOG" id="ENOG5031QY2">
    <property type="taxonomic scope" value="Bacteria"/>
</dbReference>
<reference evidence="1 2" key="1">
    <citation type="submission" date="2012-02" db="EMBL/GenBank/DDBJ databases">
        <title>Whole genome shotgun sequence of Mobilicoccus pelagius NBRC 104925.</title>
        <authorList>
            <person name="Yoshida Y."/>
            <person name="Hosoyama A."/>
            <person name="Tsuchikane K."/>
            <person name="Katsumata H."/>
            <person name="Yamazaki S."/>
            <person name="Fujita N."/>
        </authorList>
    </citation>
    <scope>NUCLEOTIDE SEQUENCE [LARGE SCALE GENOMIC DNA]</scope>
    <source>
        <strain evidence="1 2">NBRC 104925</strain>
    </source>
</reference>
<accession>H5UN12</accession>
<dbReference type="STRING" id="1089455.MOPEL_003_01460"/>
<dbReference type="EMBL" id="BAFE01000003">
    <property type="protein sequence ID" value="GAB47120.1"/>
    <property type="molecule type" value="Genomic_DNA"/>
</dbReference>
<comment type="caution">
    <text evidence="1">The sequence shown here is derived from an EMBL/GenBank/DDBJ whole genome shotgun (WGS) entry which is preliminary data.</text>
</comment>
<organism evidence="1 2">
    <name type="scientific">Mobilicoccus pelagius NBRC 104925</name>
    <dbReference type="NCBI Taxonomy" id="1089455"/>
    <lineage>
        <taxon>Bacteria</taxon>
        <taxon>Bacillati</taxon>
        <taxon>Actinomycetota</taxon>
        <taxon>Actinomycetes</taxon>
        <taxon>Micrococcales</taxon>
        <taxon>Dermatophilaceae</taxon>
        <taxon>Mobilicoccus</taxon>
    </lineage>
</organism>
<name>H5UN12_9MICO</name>
<proteinExistence type="predicted"/>